<protein>
    <submittedName>
        <fullName evidence="3">Isochorismatase family protein</fullName>
    </submittedName>
</protein>
<dbReference type="GO" id="GO:0016787">
    <property type="term" value="F:hydrolase activity"/>
    <property type="evidence" value="ECO:0007669"/>
    <property type="project" value="UniProtKB-KW"/>
</dbReference>
<dbReference type="Gene3D" id="3.40.50.850">
    <property type="entry name" value="Isochorismatase-like"/>
    <property type="match status" value="1"/>
</dbReference>
<dbReference type="Proteomes" id="UP000886198">
    <property type="component" value="Unassembled WGS sequence"/>
</dbReference>
<dbReference type="SUPFAM" id="SSF52499">
    <property type="entry name" value="Isochorismatase-like hydrolases"/>
    <property type="match status" value="1"/>
</dbReference>
<dbReference type="PANTHER" id="PTHR43540">
    <property type="entry name" value="PEROXYUREIDOACRYLATE/UREIDOACRYLATE AMIDOHYDROLASE-RELATED"/>
    <property type="match status" value="1"/>
</dbReference>
<sequence length="198" mass="22299">MLSERLFDETFGRERQKHKAVLLSPALLVIDLQNFYTQRESRAYLKGIEEVVENSRNLVEGFMSYGLPVASTVHRGGAKMMVQWWGNAVEEGWAVPQFGDLPIFYKDTYDAFHDTGLDAFLKSNNVNQLVICGARTHLCCETTARSAFTRGYATMMVEDALCDKTFDHHICSLKNLANGFSIISKTAEVLKLLEGDFS</sequence>
<comment type="caution">
    <text evidence="3">The sequence shown here is derived from an EMBL/GenBank/DDBJ whole genome shotgun (WGS) entry which is preliminary data.</text>
</comment>
<accession>A0A7C1GZB8</accession>
<gene>
    <name evidence="3" type="ORF">ENN47_04005</name>
</gene>
<dbReference type="EMBL" id="DSBT01000117">
    <property type="protein sequence ID" value="HDP77344.1"/>
    <property type="molecule type" value="Genomic_DNA"/>
</dbReference>
<evidence type="ECO:0000259" key="2">
    <source>
        <dbReference type="Pfam" id="PF00857"/>
    </source>
</evidence>
<dbReference type="Pfam" id="PF00857">
    <property type="entry name" value="Isochorismatase"/>
    <property type="match status" value="1"/>
</dbReference>
<dbReference type="AlphaFoldDB" id="A0A7C1GZB8"/>
<reference evidence="3" key="1">
    <citation type="journal article" date="2020" name="mSystems">
        <title>Genome- and Community-Level Interaction Insights into Carbon Utilization and Element Cycling Functions of Hydrothermarchaeota in Hydrothermal Sediment.</title>
        <authorList>
            <person name="Zhou Z."/>
            <person name="Liu Y."/>
            <person name="Xu W."/>
            <person name="Pan J."/>
            <person name="Luo Z.H."/>
            <person name="Li M."/>
        </authorList>
    </citation>
    <scope>NUCLEOTIDE SEQUENCE [LARGE SCALE GENOMIC DNA]</scope>
    <source>
        <strain evidence="3">SpSt-1179</strain>
    </source>
</reference>
<evidence type="ECO:0000256" key="1">
    <source>
        <dbReference type="ARBA" id="ARBA00022801"/>
    </source>
</evidence>
<organism evidence="3">
    <name type="scientific">Mesotoga infera</name>
    <dbReference type="NCBI Taxonomy" id="1236046"/>
    <lineage>
        <taxon>Bacteria</taxon>
        <taxon>Thermotogati</taxon>
        <taxon>Thermotogota</taxon>
        <taxon>Thermotogae</taxon>
        <taxon>Kosmotogales</taxon>
        <taxon>Kosmotogaceae</taxon>
        <taxon>Mesotoga</taxon>
    </lineage>
</organism>
<dbReference type="PANTHER" id="PTHR43540:SF6">
    <property type="entry name" value="ISOCHORISMATASE-LIKE DOMAIN-CONTAINING PROTEIN"/>
    <property type="match status" value="1"/>
</dbReference>
<keyword evidence="1" id="KW-0378">Hydrolase</keyword>
<evidence type="ECO:0000313" key="3">
    <source>
        <dbReference type="EMBL" id="HDP77344.1"/>
    </source>
</evidence>
<dbReference type="InterPro" id="IPR036380">
    <property type="entry name" value="Isochorismatase-like_sf"/>
</dbReference>
<feature type="domain" description="Isochorismatase-like" evidence="2">
    <location>
        <begin position="26"/>
        <end position="188"/>
    </location>
</feature>
<dbReference type="InterPro" id="IPR000868">
    <property type="entry name" value="Isochorismatase-like_dom"/>
</dbReference>
<proteinExistence type="predicted"/>
<dbReference type="CDD" id="cd00431">
    <property type="entry name" value="cysteine_hydrolases"/>
    <property type="match status" value="1"/>
</dbReference>
<dbReference type="InterPro" id="IPR050272">
    <property type="entry name" value="Isochorismatase-like_hydrls"/>
</dbReference>
<name>A0A7C1GZB8_9BACT</name>